<dbReference type="EMBL" id="JAXCGZ010020869">
    <property type="protein sequence ID" value="KAK7065148.1"/>
    <property type="molecule type" value="Genomic_DNA"/>
</dbReference>
<evidence type="ECO:0000313" key="2">
    <source>
        <dbReference type="Proteomes" id="UP001381693"/>
    </source>
</evidence>
<dbReference type="Proteomes" id="UP001381693">
    <property type="component" value="Unassembled WGS sequence"/>
</dbReference>
<sequence>MASPLQGALPLPKIMMGSDPACGDLPYGQCQMRLEKCSEISKLTQGSSGPVKDVFSCATQQGIPKANIISVLREYLEWEYVEC</sequence>
<organism evidence="1 2">
    <name type="scientific">Halocaridina rubra</name>
    <name type="common">Hawaiian red shrimp</name>
    <dbReference type="NCBI Taxonomy" id="373956"/>
    <lineage>
        <taxon>Eukaryota</taxon>
        <taxon>Metazoa</taxon>
        <taxon>Ecdysozoa</taxon>
        <taxon>Arthropoda</taxon>
        <taxon>Crustacea</taxon>
        <taxon>Multicrustacea</taxon>
        <taxon>Malacostraca</taxon>
        <taxon>Eumalacostraca</taxon>
        <taxon>Eucarida</taxon>
        <taxon>Decapoda</taxon>
        <taxon>Pleocyemata</taxon>
        <taxon>Caridea</taxon>
        <taxon>Atyoidea</taxon>
        <taxon>Atyidae</taxon>
        <taxon>Halocaridina</taxon>
    </lineage>
</organism>
<proteinExistence type="predicted"/>
<gene>
    <name evidence="1" type="ORF">SK128_014449</name>
</gene>
<accession>A0AAN8WN93</accession>
<reference evidence="1 2" key="1">
    <citation type="submission" date="2023-11" db="EMBL/GenBank/DDBJ databases">
        <title>Halocaridina rubra genome assembly.</title>
        <authorList>
            <person name="Smith C."/>
        </authorList>
    </citation>
    <scope>NUCLEOTIDE SEQUENCE [LARGE SCALE GENOMIC DNA]</scope>
    <source>
        <strain evidence="1">EP-1</strain>
        <tissue evidence="1">Whole</tissue>
    </source>
</reference>
<name>A0AAN8WN93_HALRR</name>
<evidence type="ECO:0000313" key="1">
    <source>
        <dbReference type="EMBL" id="KAK7065148.1"/>
    </source>
</evidence>
<dbReference type="AlphaFoldDB" id="A0AAN8WN93"/>
<protein>
    <submittedName>
        <fullName evidence="1">Uncharacterized protein</fullName>
    </submittedName>
</protein>
<keyword evidence="2" id="KW-1185">Reference proteome</keyword>
<comment type="caution">
    <text evidence="1">The sequence shown here is derived from an EMBL/GenBank/DDBJ whole genome shotgun (WGS) entry which is preliminary data.</text>
</comment>